<dbReference type="Proteomes" id="UP001179952">
    <property type="component" value="Unassembled WGS sequence"/>
</dbReference>
<evidence type="ECO:0000313" key="3">
    <source>
        <dbReference type="EMBL" id="KAK1270842.1"/>
    </source>
</evidence>
<keyword evidence="2" id="KW-0732">Signal</keyword>
<reference evidence="3" key="2">
    <citation type="submission" date="2023-06" db="EMBL/GenBank/DDBJ databases">
        <authorList>
            <person name="Ma L."/>
            <person name="Liu K.-W."/>
            <person name="Li Z."/>
            <person name="Hsiao Y.-Y."/>
            <person name="Qi Y."/>
            <person name="Fu T."/>
            <person name="Tang G."/>
            <person name="Zhang D."/>
            <person name="Sun W.-H."/>
            <person name="Liu D.-K."/>
            <person name="Li Y."/>
            <person name="Chen G.-Z."/>
            <person name="Liu X.-D."/>
            <person name="Liao X.-Y."/>
            <person name="Jiang Y.-T."/>
            <person name="Yu X."/>
            <person name="Hao Y."/>
            <person name="Huang J."/>
            <person name="Zhao X.-W."/>
            <person name="Ke S."/>
            <person name="Chen Y.-Y."/>
            <person name="Wu W.-L."/>
            <person name="Hsu J.-L."/>
            <person name="Lin Y.-F."/>
            <person name="Huang M.-D."/>
            <person name="Li C.-Y."/>
            <person name="Huang L."/>
            <person name="Wang Z.-W."/>
            <person name="Zhao X."/>
            <person name="Zhong W.-Y."/>
            <person name="Peng D.-H."/>
            <person name="Ahmad S."/>
            <person name="Lan S."/>
            <person name="Zhang J.-S."/>
            <person name="Tsai W.-C."/>
            <person name="Van De Peer Y."/>
            <person name="Liu Z.-J."/>
        </authorList>
    </citation>
    <scope>NUCLEOTIDE SEQUENCE</scope>
    <source>
        <strain evidence="3">SCP</strain>
        <tissue evidence="3">Leaves</tissue>
    </source>
</reference>
<name>A0AAV9B398_ACOGR</name>
<dbReference type="EMBL" id="JAUJYN010000005">
    <property type="protein sequence ID" value="KAK1270842.1"/>
    <property type="molecule type" value="Genomic_DNA"/>
</dbReference>
<reference evidence="3" key="1">
    <citation type="journal article" date="2023" name="Nat. Commun.">
        <title>Diploid and tetraploid genomes of Acorus and the evolution of monocots.</title>
        <authorList>
            <person name="Ma L."/>
            <person name="Liu K.W."/>
            <person name="Li Z."/>
            <person name="Hsiao Y.Y."/>
            <person name="Qi Y."/>
            <person name="Fu T."/>
            <person name="Tang G.D."/>
            <person name="Zhang D."/>
            <person name="Sun W.H."/>
            <person name="Liu D.K."/>
            <person name="Li Y."/>
            <person name="Chen G.Z."/>
            <person name="Liu X.D."/>
            <person name="Liao X.Y."/>
            <person name="Jiang Y.T."/>
            <person name="Yu X."/>
            <person name="Hao Y."/>
            <person name="Huang J."/>
            <person name="Zhao X.W."/>
            <person name="Ke S."/>
            <person name="Chen Y.Y."/>
            <person name="Wu W.L."/>
            <person name="Hsu J.L."/>
            <person name="Lin Y.F."/>
            <person name="Huang M.D."/>
            <person name="Li C.Y."/>
            <person name="Huang L."/>
            <person name="Wang Z.W."/>
            <person name="Zhao X."/>
            <person name="Zhong W.Y."/>
            <person name="Peng D.H."/>
            <person name="Ahmad S."/>
            <person name="Lan S."/>
            <person name="Zhang J.S."/>
            <person name="Tsai W.C."/>
            <person name="Van de Peer Y."/>
            <person name="Liu Z.J."/>
        </authorList>
    </citation>
    <scope>NUCLEOTIDE SEQUENCE</scope>
    <source>
        <strain evidence="3">SCP</strain>
    </source>
</reference>
<evidence type="ECO:0000256" key="1">
    <source>
        <dbReference type="ARBA" id="ARBA00006010"/>
    </source>
</evidence>
<gene>
    <name evidence="3" type="ORF">QJS04_geneDACA014052</name>
</gene>
<dbReference type="Pfam" id="PF04885">
    <property type="entry name" value="Stig1"/>
    <property type="match status" value="1"/>
</dbReference>
<comment type="similarity">
    <text evidence="1">Belongs to the STIG1 family.</text>
</comment>
<evidence type="ECO:0008006" key="5">
    <source>
        <dbReference type="Google" id="ProtNLM"/>
    </source>
</evidence>
<sequence>MHLQVFNSNPHLTLAYIQSMETKIRFLPTMALLIALLSCITLTSYKVEAQSHFPSPRTLAQYYKPRTCDIFPRMCLTEGSLGPDCCRKRCVDLKEDSFNCGRCGKVCSYTEVCCDGQCVNVLFDKNNCGGCGSTCAEGSYCTYGMCSYA</sequence>
<evidence type="ECO:0000256" key="2">
    <source>
        <dbReference type="ARBA" id="ARBA00022729"/>
    </source>
</evidence>
<accession>A0AAV9B398</accession>
<dbReference type="PANTHER" id="PTHR33227:SF21">
    <property type="entry name" value="F12F1.21 PROTEIN"/>
    <property type="match status" value="1"/>
</dbReference>
<proteinExistence type="inferred from homology"/>
<evidence type="ECO:0000313" key="4">
    <source>
        <dbReference type="Proteomes" id="UP001179952"/>
    </source>
</evidence>
<dbReference type="InterPro" id="IPR006969">
    <property type="entry name" value="Stig-like"/>
</dbReference>
<organism evidence="3 4">
    <name type="scientific">Acorus gramineus</name>
    <name type="common">Dwarf sweet flag</name>
    <dbReference type="NCBI Taxonomy" id="55184"/>
    <lineage>
        <taxon>Eukaryota</taxon>
        <taxon>Viridiplantae</taxon>
        <taxon>Streptophyta</taxon>
        <taxon>Embryophyta</taxon>
        <taxon>Tracheophyta</taxon>
        <taxon>Spermatophyta</taxon>
        <taxon>Magnoliopsida</taxon>
        <taxon>Liliopsida</taxon>
        <taxon>Acoraceae</taxon>
        <taxon>Acorus</taxon>
    </lineage>
</organism>
<dbReference type="AlphaFoldDB" id="A0AAV9B398"/>
<dbReference type="PANTHER" id="PTHR33227">
    <property type="entry name" value="STIGMA-SPECIFIC STIG1-LIKE PROTEIN 3"/>
    <property type="match status" value="1"/>
</dbReference>
<keyword evidence="4" id="KW-1185">Reference proteome</keyword>
<comment type="caution">
    <text evidence="3">The sequence shown here is derived from an EMBL/GenBank/DDBJ whole genome shotgun (WGS) entry which is preliminary data.</text>
</comment>
<protein>
    <recommendedName>
        <fullName evidence="5">Stigma-specific Stig1 family protein</fullName>
    </recommendedName>
</protein>